<dbReference type="EMBL" id="JAERPS020000003">
    <property type="protein sequence ID" value="MBZ9611944.1"/>
    <property type="molecule type" value="Genomic_DNA"/>
</dbReference>
<dbReference type="Pfam" id="PF07589">
    <property type="entry name" value="PEP-CTERM"/>
    <property type="match status" value="1"/>
</dbReference>
<comment type="caution">
    <text evidence="2">The sequence shown here is derived from an EMBL/GenBank/DDBJ whole genome shotgun (WGS) entry which is preliminary data.</text>
</comment>
<organism evidence="2 3">
    <name type="scientific">Rheinheimera maricola</name>
    <dbReference type="NCBI Taxonomy" id="2793282"/>
    <lineage>
        <taxon>Bacteria</taxon>
        <taxon>Pseudomonadati</taxon>
        <taxon>Pseudomonadota</taxon>
        <taxon>Gammaproteobacteria</taxon>
        <taxon>Chromatiales</taxon>
        <taxon>Chromatiaceae</taxon>
        <taxon>Rheinheimera</taxon>
    </lineage>
</organism>
<protein>
    <submittedName>
        <fullName evidence="2">PEP-CTERM sorting domain-containing protein</fullName>
    </submittedName>
</protein>
<name>A0ABS7X8T1_9GAMM</name>
<dbReference type="Proteomes" id="UP000663814">
    <property type="component" value="Unassembled WGS sequence"/>
</dbReference>
<sequence length="39" mass="4221">MTINIGNITSVADVPEPSTLAIFALTLVGLASRRFKKKF</sequence>
<evidence type="ECO:0000259" key="1">
    <source>
        <dbReference type="Pfam" id="PF07589"/>
    </source>
</evidence>
<dbReference type="RefSeq" id="WP_205311047.1">
    <property type="nucleotide sequence ID" value="NZ_JAERPS020000003.1"/>
</dbReference>
<keyword evidence="3" id="KW-1185">Reference proteome</keyword>
<reference evidence="2 3" key="2">
    <citation type="submission" date="2021-08" db="EMBL/GenBank/DDBJ databases">
        <title>Rheinheimera aquimaris sp. nov., isolated from seawater of the East Sea in Korea.</title>
        <authorList>
            <person name="Kim K.H."/>
            <person name="Wenting R."/>
            <person name="Kim K.R."/>
            <person name="Jeon C.O."/>
        </authorList>
    </citation>
    <scope>NUCLEOTIDE SEQUENCE [LARGE SCALE GENOMIC DNA]</scope>
    <source>
        <strain evidence="2 3">MA-13</strain>
    </source>
</reference>
<reference evidence="2 3" key="1">
    <citation type="submission" date="2020-12" db="EMBL/GenBank/DDBJ databases">
        <authorList>
            <person name="Ruan W."/>
            <person name="Khan S.A."/>
            <person name="Jeon C.O."/>
        </authorList>
    </citation>
    <scope>NUCLEOTIDE SEQUENCE [LARGE SCALE GENOMIC DNA]</scope>
    <source>
        <strain evidence="2 3">MA-13</strain>
    </source>
</reference>
<proteinExistence type="predicted"/>
<dbReference type="NCBIfam" id="TIGR02595">
    <property type="entry name" value="PEP_CTERM"/>
    <property type="match status" value="1"/>
</dbReference>
<dbReference type="InterPro" id="IPR013424">
    <property type="entry name" value="Ice-binding_C"/>
</dbReference>
<accession>A0ABS7X8T1</accession>
<evidence type="ECO:0000313" key="3">
    <source>
        <dbReference type="Proteomes" id="UP000663814"/>
    </source>
</evidence>
<evidence type="ECO:0000313" key="2">
    <source>
        <dbReference type="EMBL" id="MBZ9611944.1"/>
    </source>
</evidence>
<gene>
    <name evidence="2" type="ORF">I4W93_010085</name>
</gene>
<feature type="domain" description="Ice-binding protein C-terminal" evidence="1">
    <location>
        <begin position="13"/>
        <end position="34"/>
    </location>
</feature>